<reference evidence="2" key="1">
    <citation type="submission" date="2016-06" db="EMBL/GenBank/DDBJ databases">
        <title>Parallel loss of symbiosis genes in relatives of nitrogen-fixing non-legume Parasponia.</title>
        <authorList>
            <person name="Van Velzen R."/>
            <person name="Holmer R."/>
            <person name="Bu F."/>
            <person name="Rutten L."/>
            <person name="Van Zeijl A."/>
            <person name="Liu W."/>
            <person name="Santuari L."/>
            <person name="Cao Q."/>
            <person name="Sharma T."/>
            <person name="Shen D."/>
            <person name="Roswanjaya Y."/>
            <person name="Wardhani T."/>
            <person name="Kalhor M.S."/>
            <person name="Jansen J."/>
            <person name="Van den Hoogen J."/>
            <person name="Gungor B."/>
            <person name="Hartog M."/>
            <person name="Hontelez J."/>
            <person name="Verver J."/>
            <person name="Yang W.-C."/>
            <person name="Schijlen E."/>
            <person name="Repin R."/>
            <person name="Schilthuizen M."/>
            <person name="Schranz E."/>
            <person name="Heidstra R."/>
            <person name="Miyata K."/>
            <person name="Fedorova E."/>
            <person name="Kohlen W."/>
            <person name="Bisseling T."/>
            <person name="Smit S."/>
            <person name="Geurts R."/>
        </authorList>
    </citation>
    <scope>NUCLEOTIDE SEQUENCE [LARGE SCALE GENOMIC DNA]</scope>
    <source>
        <strain evidence="2">cv. RG33-2</strain>
    </source>
</reference>
<dbReference type="Proteomes" id="UP000237000">
    <property type="component" value="Unassembled WGS sequence"/>
</dbReference>
<dbReference type="AlphaFoldDB" id="A0A2P5DEP8"/>
<sequence length="106" mass="12065">MADGIGFEVEFEINLVLILIQNFEALSHTRFRITGRKRRPPGVLLEAITEMPSKSRPLLVNRQSFRAARKEVLSEPLWKKKTNPMIGILTQSTEKSTETEDGDDQP</sequence>
<comment type="caution">
    <text evidence="1">The sequence shown here is derived from an EMBL/GenBank/DDBJ whole genome shotgun (WGS) entry which is preliminary data.</text>
</comment>
<name>A0A2P5DEP8_TREOI</name>
<organism evidence="1 2">
    <name type="scientific">Trema orientale</name>
    <name type="common">Charcoal tree</name>
    <name type="synonym">Celtis orientalis</name>
    <dbReference type="NCBI Taxonomy" id="63057"/>
    <lineage>
        <taxon>Eukaryota</taxon>
        <taxon>Viridiplantae</taxon>
        <taxon>Streptophyta</taxon>
        <taxon>Embryophyta</taxon>
        <taxon>Tracheophyta</taxon>
        <taxon>Spermatophyta</taxon>
        <taxon>Magnoliopsida</taxon>
        <taxon>eudicotyledons</taxon>
        <taxon>Gunneridae</taxon>
        <taxon>Pentapetalae</taxon>
        <taxon>rosids</taxon>
        <taxon>fabids</taxon>
        <taxon>Rosales</taxon>
        <taxon>Cannabaceae</taxon>
        <taxon>Trema</taxon>
    </lineage>
</organism>
<evidence type="ECO:0000313" key="1">
    <source>
        <dbReference type="EMBL" id="PON71757.1"/>
    </source>
</evidence>
<protein>
    <submittedName>
        <fullName evidence="1">Uncharacterized protein</fullName>
    </submittedName>
</protein>
<accession>A0A2P5DEP8</accession>
<dbReference type="EMBL" id="JXTC01000275">
    <property type="protein sequence ID" value="PON71757.1"/>
    <property type="molecule type" value="Genomic_DNA"/>
</dbReference>
<gene>
    <name evidence="1" type="ORF">TorRG33x02_253490</name>
</gene>
<keyword evidence="2" id="KW-1185">Reference proteome</keyword>
<evidence type="ECO:0000313" key="2">
    <source>
        <dbReference type="Proteomes" id="UP000237000"/>
    </source>
</evidence>
<dbReference type="InParanoid" id="A0A2P5DEP8"/>
<proteinExistence type="predicted"/>
<dbReference type="OrthoDB" id="10285457at2759"/>